<evidence type="ECO:0000256" key="1">
    <source>
        <dbReference type="SAM" id="MobiDB-lite"/>
    </source>
</evidence>
<protein>
    <submittedName>
        <fullName evidence="2">Uncharacterized protein</fullName>
    </submittedName>
</protein>
<sequence length="223" mass="23619">MSLLCLEIENASDVIESCSRVNIISSRALPLPYSLTADAGRCLSGGLPACMTRFADTTVSTASAVSTSADSECSRTHNGLSVEAPHAAHSLVVPLGLGFTATKRVPLRSQLYSSNKRNLRHAAGAVLRLFDGDSNIPLSRSGLRPPQARTPERSSSRACVGSRGASVGDRRDTLRLAAGASRSCLTRVPSVRGTAVRVPDAPVRQRDRATRLPLPSSRCRGRT</sequence>
<feature type="region of interest" description="Disordered" evidence="1">
    <location>
        <begin position="137"/>
        <end position="166"/>
    </location>
</feature>
<gene>
    <name evidence="2" type="ORF">J07HQW2_02940</name>
</gene>
<name>U1PVM6_9EURY</name>
<dbReference type="AlphaFoldDB" id="U1PVM6"/>
<organism evidence="2 3">
    <name type="scientific">Haloquadratum walsbyi J07HQW2</name>
    <dbReference type="NCBI Taxonomy" id="1238425"/>
    <lineage>
        <taxon>Archaea</taxon>
        <taxon>Methanobacteriati</taxon>
        <taxon>Methanobacteriota</taxon>
        <taxon>Stenosarchaea group</taxon>
        <taxon>Halobacteria</taxon>
        <taxon>Halobacteriales</taxon>
        <taxon>Haloferacaceae</taxon>
        <taxon>Haloquadratum</taxon>
    </lineage>
</organism>
<reference evidence="2 3" key="1">
    <citation type="journal article" date="2013" name="PLoS ONE">
        <title>Assembly-driven community genomics of a hypersaline microbial ecosystem.</title>
        <authorList>
            <person name="Podell S."/>
            <person name="Ugalde J.A."/>
            <person name="Narasingarao P."/>
            <person name="Banfield J.F."/>
            <person name="Heidelberg K.B."/>
            <person name="Allen E.E."/>
        </authorList>
    </citation>
    <scope>NUCLEOTIDE SEQUENCE [LARGE SCALE GENOMIC DNA]</scope>
    <source>
        <strain evidence="3">J07HQW2</strain>
    </source>
</reference>
<accession>U1PVM6</accession>
<proteinExistence type="predicted"/>
<dbReference type="HOGENOM" id="CLU_1237906_0_0_2"/>
<feature type="region of interest" description="Disordered" evidence="1">
    <location>
        <begin position="199"/>
        <end position="223"/>
    </location>
</feature>
<evidence type="ECO:0000313" key="3">
    <source>
        <dbReference type="Proteomes" id="UP000030710"/>
    </source>
</evidence>
<dbReference type="Proteomes" id="UP000030710">
    <property type="component" value="Unassembled WGS sequence"/>
</dbReference>
<dbReference type="EMBL" id="KE356561">
    <property type="protein sequence ID" value="ERG96461.1"/>
    <property type="molecule type" value="Genomic_DNA"/>
</dbReference>
<dbReference type="STRING" id="1238425.J07HQW2_02940"/>
<evidence type="ECO:0000313" key="2">
    <source>
        <dbReference type="EMBL" id="ERG96461.1"/>
    </source>
</evidence>